<sequence>MNYAADGYIYDDSEDGGGKPVENGRINNIEGVTITKINWWNSPLAKFFSAWQIWSYY</sequence>
<reference evidence="1 2" key="1">
    <citation type="submission" date="2020-08" db="EMBL/GenBank/DDBJ databases">
        <title>Functional genomics of gut bacteria from endangered species of beetles.</title>
        <authorList>
            <person name="Carlos-Shanley C."/>
        </authorList>
    </citation>
    <scope>NUCLEOTIDE SEQUENCE [LARGE SCALE GENOMIC DNA]</scope>
    <source>
        <strain evidence="1 2">S00151</strain>
    </source>
</reference>
<organism evidence="1 2">
    <name type="scientific">Chryseobacterium defluvii</name>
    <dbReference type="NCBI Taxonomy" id="160396"/>
    <lineage>
        <taxon>Bacteria</taxon>
        <taxon>Pseudomonadati</taxon>
        <taxon>Bacteroidota</taxon>
        <taxon>Flavobacteriia</taxon>
        <taxon>Flavobacteriales</taxon>
        <taxon>Weeksellaceae</taxon>
        <taxon>Chryseobacterium group</taxon>
        <taxon>Chryseobacterium</taxon>
    </lineage>
</organism>
<dbReference type="EMBL" id="JACHLE010000001">
    <property type="protein sequence ID" value="MBB4804841.1"/>
    <property type="molecule type" value="Genomic_DNA"/>
</dbReference>
<evidence type="ECO:0000313" key="2">
    <source>
        <dbReference type="Proteomes" id="UP000592180"/>
    </source>
</evidence>
<evidence type="ECO:0000313" key="1">
    <source>
        <dbReference type="EMBL" id="MBB4804841.1"/>
    </source>
</evidence>
<protein>
    <submittedName>
        <fullName evidence="1">Uncharacterized protein</fullName>
    </submittedName>
</protein>
<dbReference type="AlphaFoldDB" id="A0A840K5J5"/>
<accession>A0A840K5J5</accession>
<comment type="caution">
    <text evidence="1">The sequence shown here is derived from an EMBL/GenBank/DDBJ whole genome shotgun (WGS) entry which is preliminary data.</text>
</comment>
<gene>
    <name evidence="1" type="ORF">HNP38_000113</name>
</gene>
<name>A0A840K5J5_9FLAO</name>
<proteinExistence type="predicted"/>
<keyword evidence="2" id="KW-1185">Reference proteome</keyword>
<dbReference type="Proteomes" id="UP000592180">
    <property type="component" value="Unassembled WGS sequence"/>
</dbReference>
<dbReference type="RefSeq" id="WP_184182854.1">
    <property type="nucleotide sequence ID" value="NZ_JACHLE010000001.1"/>
</dbReference>